<dbReference type="InterPro" id="IPR025714">
    <property type="entry name" value="Methyltranfer_dom"/>
</dbReference>
<evidence type="ECO:0000313" key="6">
    <source>
        <dbReference type="Proteomes" id="UP000241960"/>
    </source>
</evidence>
<evidence type="ECO:0000256" key="2">
    <source>
        <dbReference type="ARBA" id="ARBA00022679"/>
    </source>
</evidence>
<evidence type="ECO:0000313" key="5">
    <source>
        <dbReference type="EMBL" id="PTI77624.1"/>
    </source>
</evidence>
<dbReference type="PANTHER" id="PTHR43464:SF19">
    <property type="entry name" value="UBIQUINONE BIOSYNTHESIS O-METHYLTRANSFERASE, MITOCHONDRIAL"/>
    <property type="match status" value="1"/>
</dbReference>
<evidence type="ECO:0000256" key="1">
    <source>
        <dbReference type="ARBA" id="ARBA00022603"/>
    </source>
</evidence>
<dbReference type="SUPFAM" id="SSF53335">
    <property type="entry name" value="S-adenosyl-L-methionine-dependent methyltransferases"/>
    <property type="match status" value="1"/>
</dbReference>
<reference evidence="5 6" key="1">
    <citation type="journal article" date="2016" name="Front. Microbiol.">
        <title>Comprehensive Phylogenetic Analysis of Bovine Non-aureus Staphylococci Species Based on Whole-Genome Sequencing.</title>
        <authorList>
            <person name="Naushad S."/>
            <person name="Barkema H.W."/>
            <person name="Luby C."/>
            <person name="Condas L.A."/>
            <person name="Nobrega D.B."/>
            <person name="Carson D.A."/>
            <person name="De Buck J."/>
        </authorList>
    </citation>
    <scope>NUCLEOTIDE SEQUENCE [LARGE SCALE GENOMIC DNA]</scope>
    <source>
        <strain evidence="5 6">SNUC 1231</strain>
    </source>
</reference>
<dbReference type="AlphaFoldDB" id="A0A9Q6MWU9"/>
<dbReference type="GO" id="GO:0008168">
    <property type="term" value="F:methyltransferase activity"/>
    <property type="evidence" value="ECO:0007669"/>
    <property type="project" value="UniProtKB-KW"/>
</dbReference>
<dbReference type="Gene3D" id="3.40.50.150">
    <property type="entry name" value="Vaccinia Virus protein VP39"/>
    <property type="match status" value="1"/>
</dbReference>
<keyword evidence="3" id="KW-0949">S-adenosyl-L-methionine</keyword>
<dbReference type="GO" id="GO:0032259">
    <property type="term" value="P:methylation"/>
    <property type="evidence" value="ECO:0007669"/>
    <property type="project" value="UniProtKB-KW"/>
</dbReference>
<accession>A0A9Q6MWU9</accession>
<protein>
    <submittedName>
        <fullName evidence="5">Class I SAM-dependent methyltransferase</fullName>
    </submittedName>
</protein>
<evidence type="ECO:0000256" key="3">
    <source>
        <dbReference type="ARBA" id="ARBA00022691"/>
    </source>
</evidence>
<keyword evidence="2" id="KW-0808">Transferase</keyword>
<dbReference type="Pfam" id="PF13847">
    <property type="entry name" value="Methyltransf_31"/>
    <property type="match status" value="1"/>
</dbReference>
<organism evidence="5 6">
    <name type="scientific">Staphylococcus succinus</name>
    <dbReference type="NCBI Taxonomy" id="61015"/>
    <lineage>
        <taxon>Bacteria</taxon>
        <taxon>Bacillati</taxon>
        <taxon>Bacillota</taxon>
        <taxon>Bacilli</taxon>
        <taxon>Bacillales</taxon>
        <taxon>Staphylococcaceae</taxon>
        <taxon>Staphylococcus</taxon>
    </lineage>
</organism>
<feature type="domain" description="Methyltransferase" evidence="4">
    <location>
        <begin position="44"/>
        <end position="160"/>
    </location>
</feature>
<name>A0A9Q6MWU9_9STAP</name>
<dbReference type="Proteomes" id="UP000241960">
    <property type="component" value="Unassembled WGS sequence"/>
</dbReference>
<proteinExistence type="predicted"/>
<gene>
    <name evidence="5" type="ORF">BU058_00005</name>
</gene>
<dbReference type="PANTHER" id="PTHR43464">
    <property type="entry name" value="METHYLTRANSFERASE"/>
    <property type="match status" value="1"/>
</dbReference>
<dbReference type="RefSeq" id="WP_073505426.1">
    <property type="nucleotide sequence ID" value="NZ_CP018199.1"/>
</dbReference>
<comment type="caution">
    <text evidence="5">The sequence shown here is derived from an EMBL/GenBank/DDBJ whole genome shotgun (WGS) entry which is preliminary data.</text>
</comment>
<dbReference type="InterPro" id="IPR029063">
    <property type="entry name" value="SAM-dependent_MTases_sf"/>
</dbReference>
<sequence>MNKNKIINYWDKRALSFSKDKQAELESAHAQAWVKEINSVTSIQEGMKILDIGTGAGFLAILCAQQGGHVTGIDISSDMIKSAQQNAQHFQQEIQFQIMDAEQLEFEDATFDIVIARNVTWLLSNTQGVYREWLRVLKPNGTLINIDGDYGKDSFEDYSNTPDDHAHLTLGDTMLQESEAIKQSISINQQQRPQYDIEILQRLGFEHVHVDVDVYQRIYRKKDAFYNPTPIFLIAITKPFT</sequence>
<dbReference type="EMBL" id="PZFQ01000001">
    <property type="protein sequence ID" value="PTI77624.1"/>
    <property type="molecule type" value="Genomic_DNA"/>
</dbReference>
<keyword evidence="1 5" id="KW-0489">Methyltransferase</keyword>
<evidence type="ECO:0000259" key="4">
    <source>
        <dbReference type="Pfam" id="PF13847"/>
    </source>
</evidence>
<dbReference type="CDD" id="cd02440">
    <property type="entry name" value="AdoMet_MTases"/>
    <property type="match status" value="1"/>
</dbReference>